<keyword evidence="5 7" id="KW-0720">Serine protease</keyword>
<dbReference type="GO" id="GO:0006508">
    <property type="term" value="P:proteolysis"/>
    <property type="evidence" value="ECO:0007669"/>
    <property type="project" value="UniProtKB-KW"/>
</dbReference>
<reference evidence="10" key="1">
    <citation type="submission" date="2025-08" db="UniProtKB">
        <authorList>
            <consortium name="RefSeq"/>
        </authorList>
    </citation>
    <scope>IDENTIFICATION</scope>
    <source>
        <tissue evidence="10">Muscle</tissue>
    </source>
</reference>
<evidence type="ECO:0000256" key="3">
    <source>
        <dbReference type="ARBA" id="ARBA00022670"/>
    </source>
</evidence>
<dbReference type="AlphaFoldDB" id="A0A6J3K168"/>
<proteinExistence type="predicted"/>
<dbReference type="InterPro" id="IPR043504">
    <property type="entry name" value="Peptidase_S1_PA_chymotrypsin"/>
</dbReference>
<evidence type="ECO:0000256" key="1">
    <source>
        <dbReference type="ARBA" id="ARBA00004613"/>
    </source>
</evidence>
<evidence type="ECO:0000256" key="5">
    <source>
        <dbReference type="ARBA" id="ARBA00022825"/>
    </source>
</evidence>
<dbReference type="PROSITE" id="PS00134">
    <property type="entry name" value="TRYPSIN_HIS"/>
    <property type="match status" value="1"/>
</dbReference>
<dbReference type="FunFam" id="2.40.10.10:FF:000015">
    <property type="entry name" value="Atrial natriuretic peptide-converting enzyme"/>
    <property type="match status" value="1"/>
</dbReference>
<dbReference type="CDD" id="cd00190">
    <property type="entry name" value="Tryp_SPc"/>
    <property type="match status" value="1"/>
</dbReference>
<dbReference type="SUPFAM" id="SSF50494">
    <property type="entry name" value="Trypsin-like serine proteases"/>
    <property type="match status" value="1"/>
</dbReference>
<keyword evidence="9" id="KW-1185">Reference proteome</keyword>
<dbReference type="KEGG" id="bvk:117231932"/>
<dbReference type="GO" id="GO:0005576">
    <property type="term" value="C:extracellular region"/>
    <property type="evidence" value="ECO:0007669"/>
    <property type="project" value="UniProtKB-SubCell"/>
</dbReference>
<evidence type="ECO:0000259" key="8">
    <source>
        <dbReference type="PROSITE" id="PS50240"/>
    </source>
</evidence>
<sequence length="399" mass="44219">MGTYKNRTGEKGAAQEQKLEQELPELAEVSVYMPFGLRMLRGLVEMRLMSHYHGHVIGIKGPEFCDILIQLDNITGYLHSKIEYRGLYDLNIVPLSDYGTVTIKTMTGFNILFACLALIVLHPSVQAGRTKATSNVPLRPPHCGFSNVTHTRVVGGKPAKLGAWPWIAALGYIDCNDPDGEPFWGCGGSLISARHVLTAAHCVEIFGLYVVRIGDLDLGRDDDGAHPVQIEIEYVLEHPNYTNGTHHDDIAILKLKKDVPFSEYIRPICLPIDQPLRNNNFEGFHPFVAGWGAVGYGGNLSDALLEVQVPVISNTECKKGYWPIDKQRITTKVICAGEKEKDACQGDSGGPLIIPQQFTYYQIGILSSGHRCGIARFPAVYTRVTSYFDDFILPVLQNY</sequence>
<dbReference type="InterPro" id="IPR018114">
    <property type="entry name" value="TRYPSIN_HIS"/>
</dbReference>
<evidence type="ECO:0000256" key="7">
    <source>
        <dbReference type="RuleBase" id="RU363034"/>
    </source>
</evidence>
<dbReference type="PROSITE" id="PS50240">
    <property type="entry name" value="TRYPSIN_DOM"/>
    <property type="match status" value="1"/>
</dbReference>
<evidence type="ECO:0000313" key="9">
    <source>
        <dbReference type="Proteomes" id="UP000504631"/>
    </source>
</evidence>
<dbReference type="PRINTS" id="PR00722">
    <property type="entry name" value="CHYMOTRYPSIN"/>
</dbReference>
<dbReference type="Gene3D" id="2.40.10.10">
    <property type="entry name" value="Trypsin-like serine proteases"/>
    <property type="match status" value="1"/>
</dbReference>
<dbReference type="SMART" id="SM00020">
    <property type="entry name" value="Tryp_SPc"/>
    <property type="match status" value="1"/>
</dbReference>
<dbReference type="PROSITE" id="PS00135">
    <property type="entry name" value="TRYPSIN_SER"/>
    <property type="match status" value="1"/>
</dbReference>
<dbReference type="PANTHER" id="PTHR24252:SF7">
    <property type="entry name" value="HYALIN"/>
    <property type="match status" value="1"/>
</dbReference>
<dbReference type="InterPro" id="IPR009003">
    <property type="entry name" value="Peptidase_S1_PA"/>
</dbReference>
<keyword evidence="4 7" id="KW-0378">Hydrolase</keyword>
<evidence type="ECO:0000256" key="6">
    <source>
        <dbReference type="ARBA" id="ARBA00023157"/>
    </source>
</evidence>
<comment type="subcellular location">
    <subcellularLocation>
        <location evidence="1">Secreted</location>
    </subcellularLocation>
</comment>
<keyword evidence="3 7" id="KW-0645">Protease</keyword>
<accession>A0A6J3K168</accession>
<keyword evidence="2" id="KW-0964">Secreted</keyword>
<keyword evidence="6" id="KW-1015">Disulfide bond</keyword>
<dbReference type="GO" id="GO:0004252">
    <property type="term" value="F:serine-type endopeptidase activity"/>
    <property type="evidence" value="ECO:0007669"/>
    <property type="project" value="InterPro"/>
</dbReference>
<dbReference type="InterPro" id="IPR001314">
    <property type="entry name" value="Peptidase_S1A"/>
</dbReference>
<dbReference type="Pfam" id="PF00089">
    <property type="entry name" value="Trypsin"/>
    <property type="match status" value="1"/>
</dbReference>
<evidence type="ECO:0000313" key="10">
    <source>
        <dbReference type="RefSeq" id="XP_033346833.1"/>
    </source>
</evidence>
<dbReference type="InterPro" id="IPR001254">
    <property type="entry name" value="Trypsin_dom"/>
</dbReference>
<organism evidence="9 10">
    <name type="scientific">Bombus vosnesenskii</name>
    <dbReference type="NCBI Taxonomy" id="207650"/>
    <lineage>
        <taxon>Eukaryota</taxon>
        <taxon>Metazoa</taxon>
        <taxon>Ecdysozoa</taxon>
        <taxon>Arthropoda</taxon>
        <taxon>Hexapoda</taxon>
        <taxon>Insecta</taxon>
        <taxon>Pterygota</taxon>
        <taxon>Neoptera</taxon>
        <taxon>Endopterygota</taxon>
        <taxon>Hymenoptera</taxon>
        <taxon>Apocrita</taxon>
        <taxon>Aculeata</taxon>
        <taxon>Apoidea</taxon>
        <taxon>Anthophila</taxon>
        <taxon>Apidae</taxon>
        <taxon>Bombus</taxon>
        <taxon>Pyrobombus</taxon>
    </lineage>
</organism>
<dbReference type="PANTHER" id="PTHR24252">
    <property type="entry name" value="ACROSIN-RELATED"/>
    <property type="match status" value="1"/>
</dbReference>
<dbReference type="GeneID" id="117231932"/>
<feature type="domain" description="Peptidase S1" evidence="8">
    <location>
        <begin position="153"/>
        <end position="397"/>
    </location>
</feature>
<protein>
    <submittedName>
        <fullName evidence="10">Venom protease-like</fullName>
    </submittedName>
</protein>
<gene>
    <name evidence="10" type="primary">LOC117231932</name>
</gene>
<dbReference type="InterPro" id="IPR033116">
    <property type="entry name" value="TRYPSIN_SER"/>
</dbReference>
<dbReference type="RefSeq" id="XP_033346833.1">
    <property type="nucleotide sequence ID" value="XM_033490942.1"/>
</dbReference>
<dbReference type="Proteomes" id="UP000504631">
    <property type="component" value="Unplaced"/>
</dbReference>
<evidence type="ECO:0000256" key="2">
    <source>
        <dbReference type="ARBA" id="ARBA00022525"/>
    </source>
</evidence>
<evidence type="ECO:0000256" key="4">
    <source>
        <dbReference type="ARBA" id="ARBA00022801"/>
    </source>
</evidence>
<name>A0A6J3K168_9HYME</name>